<evidence type="ECO:0000256" key="5">
    <source>
        <dbReference type="SAM" id="Phobius"/>
    </source>
</evidence>
<evidence type="ECO:0000313" key="7">
    <source>
        <dbReference type="Proteomes" id="UP000001471"/>
    </source>
</evidence>
<feature type="transmembrane region" description="Helical" evidence="5">
    <location>
        <begin position="55"/>
        <end position="75"/>
    </location>
</feature>
<feature type="transmembrane region" description="Helical" evidence="5">
    <location>
        <begin position="226"/>
        <end position="249"/>
    </location>
</feature>
<keyword evidence="3 5" id="KW-1133">Transmembrane helix</keyword>
<keyword evidence="4 5" id="KW-0472">Membrane</keyword>
<feature type="transmembrane region" description="Helical" evidence="5">
    <location>
        <begin position="255"/>
        <end position="273"/>
    </location>
</feature>
<dbReference type="InParanoid" id="B2W458"/>
<accession>B2W458</accession>
<dbReference type="PANTHER" id="PTHR23502">
    <property type="entry name" value="MAJOR FACILITATOR SUPERFAMILY"/>
    <property type="match status" value="1"/>
</dbReference>
<dbReference type="InterPro" id="IPR036259">
    <property type="entry name" value="MFS_trans_sf"/>
</dbReference>
<evidence type="ECO:0000256" key="4">
    <source>
        <dbReference type="ARBA" id="ARBA00023136"/>
    </source>
</evidence>
<organism evidence="6 7">
    <name type="scientific">Pyrenophora tritici-repentis (strain Pt-1C-BFP)</name>
    <name type="common">Wheat tan spot fungus</name>
    <name type="synonym">Drechslera tritici-repentis</name>
    <dbReference type="NCBI Taxonomy" id="426418"/>
    <lineage>
        <taxon>Eukaryota</taxon>
        <taxon>Fungi</taxon>
        <taxon>Dikarya</taxon>
        <taxon>Ascomycota</taxon>
        <taxon>Pezizomycotina</taxon>
        <taxon>Dothideomycetes</taxon>
        <taxon>Pleosporomycetidae</taxon>
        <taxon>Pleosporales</taxon>
        <taxon>Pleosporineae</taxon>
        <taxon>Pleosporaceae</taxon>
        <taxon>Pyrenophora</taxon>
    </lineage>
</organism>
<dbReference type="HOGENOM" id="CLU_956909_0_0_1"/>
<feature type="transmembrane region" description="Helical" evidence="5">
    <location>
        <begin position="194"/>
        <end position="214"/>
    </location>
</feature>
<dbReference type="GO" id="GO:0022857">
    <property type="term" value="F:transmembrane transporter activity"/>
    <property type="evidence" value="ECO:0007669"/>
    <property type="project" value="InterPro"/>
</dbReference>
<feature type="transmembrane region" description="Helical" evidence="5">
    <location>
        <begin position="28"/>
        <end position="48"/>
    </location>
</feature>
<dbReference type="InterPro" id="IPR011701">
    <property type="entry name" value="MFS"/>
</dbReference>
<dbReference type="EMBL" id="DS231618">
    <property type="protein sequence ID" value="EDU48165.1"/>
    <property type="molecule type" value="Genomic_DNA"/>
</dbReference>
<dbReference type="eggNOG" id="KOG0255">
    <property type="taxonomic scope" value="Eukaryota"/>
</dbReference>
<dbReference type="Gene3D" id="1.20.1250.20">
    <property type="entry name" value="MFS general substrate transporter like domains"/>
    <property type="match status" value="1"/>
</dbReference>
<evidence type="ECO:0008006" key="8">
    <source>
        <dbReference type="Google" id="ProtNLM"/>
    </source>
</evidence>
<reference evidence="7" key="1">
    <citation type="journal article" date="2013" name="G3 (Bethesda)">
        <title>Comparative genomics of a plant-pathogenic fungus, Pyrenophora tritici-repentis, reveals transduplication and the impact of repeat elements on pathogenicity and population divergence.</title>
        <authorList>
            <person name="Manning V.A."/>
            <person name="Pandelova I."/>
            <person name="Dhillon B."/>
            <person name="Wilhelm L.J."/>
            <person name="Goodwin S.B."/>
            <person name="Berlin A.M."/>
            <person name="Figueroa M."/>
            <person name="Freitag M."/>
            <person name="Hane J.K."/>
            <person name="Henrissat B."/>
            <person name="Holman W.H."/>
            <person name="Kodira C.D."/>
            <person name="Martin J."/>
            <person name="Oliver R.P."/>
            <person name="Robbertse B."/>
            <person name="Schackwitz W."/>
            <person name="Schwartz D.C."/>
            <person name="Spatafora J.W."/>
            <person name="Turgeon B.G."/>
            <person name="Yandava C."/>
            <person name="Young S."/>
            <person name="Zhou S."/>
            <person name="Zeng Q."/>
            <person name="Grigoriev I.V."/>
            <person name="Ma L.-J."/>
            <person name="Ciuffetti L.M."/>
        </authorList>
    </citation>
    <scope>NUCLEOTIDE SEQUENCE [LARGE SCALE GENOMIC DNA]</scope>
    <source>
        <strain evidence="7">Pt-1C-BFP</strain>
    </source>
</reference>
<comment type="subcellular location">
    <subcellularLocation>
        <location evidence="1">Membrane</location>
        <topology evidence="1">Multi-pass membrane protein</topology>
    </subcellularLocation>
</comment>
<dbReference type="PANTHER" id="PTHR23502:SF34">
    <property type="entry name" value="PROTEIN HOL1"/>
    <property type="match status" value="1"/>
</dbReference>
<dbReference type="Proteomes" id="UP000001471">
    <property type="component" value="Unassembled WGS sequence"/>
</dbReference>
<keyword evidence="2 5" id="KW-0812">Transmembrane</keyword>
<sequence>MGGFFALAGTSTLNDVFFVHERGLRVGLWNFAIIVSVNLTPVFSGYVISNMSWKWSFWLEAILFGLALAAVILLFPETTYHRDNGHSIIEGQTPTLPTSNPIVGPEQVLDLNDDKSAKLPASPRSEVIQSGSRPSWRYFLGLGSVVQTLAARNNGVYEPEFRLLVISVATVALALGSFGLGGAIHVGLSANACGVFMAVINFGVGLGCTGIVTYTNDVCGERAGDAFGLAMVTKSAFAFGLTFILNDYYAQSGPLVFFATFGAIAVGVMLTTLPMKQDDINCEILGSALRI</sequence>
<dbReference type="OrthoDB" id="2585655at2759"/>
<dbReference type="Pfam" id="PF07690">
    <property type="entry name" value="MFS_1"/>
    <property type="match status" value="1"/>
</dbReference>
<evidence type="ECO:0000313" key="6">
    <source>
        <dbReference type="EMBL" id="EDU48165.1"/>
    </source>
</evidence>
<gene>
    <name evidence="6" type="ORF">PTRG_05258</name>
</gene>
<dbReference type="STRING" id="426418.B2W458"/>
<dbReference type="GO" id="GO:0005886">
    <property type="term" value="C:plasma membrane"/>
    <property type="evidence" value="ECO:0007669"/>
    <property type="project" value="TreeGrafter"/>
</dbReference>
<dbReference type="SUPFAM" id="SSF103473">
    <property type="entry name" value="MFS general substrate transporter"/>
    <property type="match status" value="1"/>
</dbReference>
<proteinExistence type="predicted"/>
<evidence type="ECO:0000256" key="2">
    <source>
        <dbReference type="ARBA" id="ARBA00022692"/>
    </source>
</evidence>
<name>B2W458_PYRTR</name>
<protein>
    <recommendedName>
        <fullName evidence="8">Major facilitator superfamily (MFS) profile domain-containing protein</fullName>
    </recommendedName>
</protein>
<evidence type="ECO:0000256" key="1">
    <source>
        <dbReference type="ARBA" id="ARBA00004141"/>
    </source>
</evidence>
<evidence type="ECO:0000256" key="3">
    <source>
        <dbReference type="ARBA" id="ARBA00022989"/>
    </source>
</evidence>
<dbReference type="AlphaFoldDB" id="B2W458"/>
<feature type="transmembrane region" description="Helical" evidence="5">
    <location>
        <begin position="163"/>
        <end position="188"/>
    </location>
</feature>